<dbReference type="EMBL" id="MT142102">
    <property type="protein sequence ID" value="QJA74496.1"/>
    <property type="molecule type" value="Genomic_DNA"/>
</dbReference>
<organism evidence="1">
    <name type="scientific">viral metagenome</name>
    <dbReference type="NCBI Taxonomy" id="1070528"/>
    <lineage>
        <taxon>unclassified sequences</taxon>
        <taxon>metagenomes</taxon>
        <taxon>organismal metagenomes</taxon>
    </lineage>
</organism>
<proteinExistence type="predicted"/>
<accession>A0A6M3JWQ7</accession>
<gene>
    <name evidence="1" type="ORF">MM415A01989_0002</name>
</gene>
<protein>
    <submittedName>
        <fullName evidence="1">Uncharacterized protein</fullName>
    </submittedName>
</protein>
<evidence type="ECO:0000313" key="1">
    <source>
        <dbReference type="EMBL" id="QJA74496.1"/>
    </source>
</evidence>
<dbReference type="AlphaFoldDB" id="A0A6M3JWQ7"/>
<name>A0A6M3JWQ7_9ZZZZ</name>
<sequence>MTRNNYMGKIDEDYSGTRISNYDTPIMTPTERIKLARHILDCDAAFEADCIHMPDSKHTDREKMMADLISRLYTLIHPTGSCKNPHTDWEEENERELKEIEI</sequence>
<reference evidence="1" key="1">
    <citation type="submission" date="2020-03" db="EMBL/GenBank/DDBJ databases">
        <title>The deep terrestrial virosphere.</title>
        <authorList>
            <person name="Holmfeldt K."/>
            <person name="Nilsson E."/>
            <person name="Simone D."/>
            <person name="Lopez-Fernandez M."/>
            <person name="Wu X."/>
            <person name="de Brujin I."/>
            <person name="Lundin D."/>
            <person name="Andersson A."/>
            <person name="Bertilsson S."/>
            <person name="Dopson M."/>
        </authorList>
    </citation>
    <scope>NUCLEOTIDE SEQUENCE</scope>
    <source>
        <strain evidence="1">MM415A01989</strain>
    </source>
</reference>